<comment type="similarity">
    <text evidence="1">Belongs to the peptidase A1 family.</text>
</comment>
<dbReference type="Pfam" id="PF00026">
    <property type="entry name" value="Asp"/>
    <property type="match status" value="1"/>
</dbReference>
<feature type="domain" description="Peptidase A1" evidence="3">
    <location>
        <begin position="53"/>
        <end position="340"/>
    </location>
</feature>
<accession>A0AA39HM31</accession>
<feature type="signal peptide" evidence="2">
    <location>
        <begin position="1"/>
        <end position="17"/>
    </location>
</feature>
<proteinExistence type="inferred from homology"/>
<evidence type="ECO:0000313" key="4">
    <source>
        <dbReference type="EMBL" id="KAK0408381.1"/>
    </source>
</evidence>
<dbReference type="SUPFAM" id="SSF50630">
    <property type="entry name" value="Acid proteases"/>
    <property type="match status" value="1"/>
</dbReference>
<name>A0AA39HM31_9BILA</name>
<keyword evidence="2" id="KW-0732">Signal</keyword>
<dbReference type="InterPro" id="IPR033121">
    <property type="entry name" value="PEPTIDASE_A1"/>
</dbReference>
<dbReference type="AlphaFoldDB" id="A0AA39HM31"/>
<dbReference type="InterPro" id="IPR034164">
    <property type="entry name" value="Pepsin-like_dom"/>
</dbReference>
<dbReference type="CDD" id="cd05471">
    <property type="entry name" value="pepsin_like"/>
    <property type="match status" value="1"/>
</dbReference>
<reference evidence="4" key="1">
    <citation type="submission" date="2023-06" db="EMBL/GenBank/DDBJ databases">
        <title>Genomic analysis of the entomopathogenic nematode Steinernema hermaphroditum.</title>
        <authorList>
            <person name="Schwarz E.M."/>
            <person name="Heppert J.K."/>
            <person name="Baniya A."/>
            <person name="Schwartz H.T."/>
            <person name="Tan C.-H."/>
            <person name="Antoshechkin I."/>
            <person name="Sternberg P.W."/>
            <person name="Goodrich-Blair H."/>
            <person name="Dillman A.R."/>
        </authorList>
    </citation>
    <scope>NUCLEOTIDE SEQUENCE</scope>
    <source>
        <strain evidence="4">PS9179</strain>
        <tissue evidence="4">Whole animal</tissue>
    </source>
</reference>
<gene>
    <name evidence="4" type="ORF">QR680_003919</name>
</gene>
<evidence type="ECO:0000256" key="1">
    <source>
        <dbReference type="ARBA" id="ARBA00007447"/>
    </source>
</evidence>
<evidence type="ECO:0000256" key="2">
    <source>
        <dbReference type="SAM" id="SignalP"/>
    </source>
</evidence>
<dbReference type="GO" id="GO:0005764">
    <property type="term" value="C:lysosome"/>
    <property type="evidence" value="ECO:0007669"/>
    <property type="project" value="TreeGrafter"/>
</dbReference>
<dbReference type="PANTHER" id="PTHR47966:SF45">
    <property type="entry name" value="PEPTIDASE A1 DOMAIN-CONTAINING PROTEIN"/>
    <property type="match status" value="1"/>
</dbReference>
<dbReference type="Proteomes" id="UP001175271">
    <property type="component" value="Unassembled WGS sequence"/>
</dbReference>
<dbReference type="PANTHER" id="PTHR47966">
    <property type="entry name" value="BETA-SITE APP-CLEAVING ENZYME, ISOFORM A-RELATED"/>
    <property type="match status" value="1"/>
</dbReference>
<comment type="caution">
    <text evidence="4">The sequence shown here is derived from an EMBL/GenBank/DDBJ whole genome shotgun (WGS) entry which is preliminary data.</text>
</comment>
<dbReference type="InterPro" id="IPR001461">
    <property type="entry name" value="Aspartic_peptidase_A1"/>
</dbReference>
<dbReference type="Gene3D" id="2.40.70.10">
    <property type="entry name" value="Acid Proteases"/>
    <property type="match status" value="2"/>
</dbReference>
<sequence>MLKPIVLLAVLATISWAVSPGRRYKLNIRRVPYRVRAGTTHPFKHNNHDYFFVSLFTALGSPFQQKEFIIDTVASDLEVNVCPNSSPDPKQGTCFNTYRSSTYKKISDKLGSDTLLDAAEEPVQNVTFATTVKQDAFSGNMGLGMPDKNKYPGESSGLVYMSGVEPIFSMTISPLGSYGEAEFGASGCGEIPTTIYLTTSSDQYWQFELEGVKLGRVESFLKTQAVVDTKTEYIGMPKKFLDEFTHEYNITWDGLYGAYTIDCNKAANLPDLHFKVPEKHLVIRVEQYIYFDDPLPNGYCVVNFEDSKKYGFGPEWYFGTQIMTDYCVSFDFTNKRLGFTRS</sequence>
<dbReference type="InterPro" id="IPR021109">
    <property type="entry name" value="Peptidase_aspartic_dom_sf"/>
</dbReference>
<dbReference type="PROSITE" id="PS51767">
    <property type="entry name" value="PEPTIDASE_A1"/>
    <property type="match status" value="1"/>
</dbReference>
<dbReference type="GO" id="GO:0004190">
    <property type="term" value="F:aspartic-type endopeptidase activity"/>
    <property type="evidence" value="ECO:0007669"/>
    <property type="project" value="InterPro"/>
</dbReference>
<keyword evidence="5" id="KW-1185">Reference proteome</keyword>
<evidence type="ECO:0000313" key="5">
    <source>
        <dbReference type="Proteomes" id="UP001175271"/>
    </source>
</evidence>
<protein>
    <recommendedName>
        <fullName evidence="3">Peptidase A1 domain-containing protein</fullName>
    </recommendedName>
</protein>
<dbReference type="EMBL" id="JAUCMV010000003">
    <property type="protein sequence ID" value="KAK0408381.1"/>
    <property type="molecule type" value="Genomic_DNA"/>
</dbReference>
<feature type="chain" id="PRO_5041293257" description="Peptidase A1 domain-containing protein" evidence="2">
    <location>
        <begin position="18"/>
        <end position="342"/>
    </location>
</feature>
<evidence type="ECO:0000259" key="3">
    <source>
        <dbReference type="PROSITE" id="PS51767"/>
    </source>
</evidence>
<dbReference type="GO" id="GO:0006508">
    <property type="term" value="P:proteolysis"/>
    <property type="evidence" value="ECO:0007669"/>
    <property type="project" value="InterPro"/>
</dbReference>
<organism evidence="4 5">
    <name type="scientific">Steinernema hermaphroditum</name>
    <dbReference type="NCBI Taxonomy" id="289476"/>
    <lineage>
        <taxon>Eukaryota</taxon>
        <taxon>Metazoa</taxon>
        <taxon>Ecdysozoa</taxon>
        <taxon>Nematoda</taxon>
        <taxon>Chromadorea</taxon>
        <taxon>Rhabditida</taxon>
        <taxon>Tylenchina</taxon>
        <taxon>Panagrolaimomorpha</taxon>
        <taxon>Strongyloidoidea</taxon>
        <taxon>Steinernematidae</taxon>
        <taxon>Steinernema</taxon>
    </lineage>
</organism>